<feature type="domain" description="SpoVR protein-like N-terminal" evidence="1">
    <location>
        <begin position="13"/>
        <end position="444"/>
    </location>
</feature>
<dbReference type="InterPro" id="IPR007390">
    <property type="entry name" value="Spore_V_R"/>
</dbReference>
<name>A0A4U1JGD9_9BACT</name>
<proteinExistence type="predicted"/>
<evidence type="ECO:0000313" key="3">
    <source>
        <dbReference type="EMBL" id="TKD10375.1"/>
    </source>
</evidence>
<sequence>MSKFALNTALPRYLRAEQERVEAVAREYGLDFFPVIFEILTYDQMNEIAAYGGFPSRYPHWRYGMEYEQLSKSYEYGLSKIYEMVINNNPSYAYLLEGNSLTDQKLVMAHVYAHVDFFKNNFCFRSTDLDQKGNIIDPVRKTSPYDPDRRWIDKMANHGSRVARHIERHGINKVEDFIDRCLSLENLIDPWQPFSGRGTTKKGDEEEDEKPIEVPRLRAKEYMESFINPEEYIEAKKKQLARDKPERKVPERPERDVLGFLLDHAPLERWERDVLEVIRDEALYFVPQRQTKIMNEGWAAYWHSKILTEKILDASEIIDYADNNAGVMATAPGRLNPYKVGVELFRYIEERWNKGRFGREWEECNDLDAKRSWDMRLGLGRQKIFQVRALYNDVTFIDEFLTPDFVLEQKLYTFGFSGRNDRFEIESRQFRDVKEKLLFSLTNFGDPYIRVIDANHQNRGELLLEHQHGGVDLRADYARETLVSLVRCWKRPVSVATRLDNKPVLLRYDGKEHSMTPYKL</sequence>
<dbReference type="Pfam" id="PF24755">
    <property type="entry name" value="SpoVR_C"/>
    <property type="match status" value="1"/>
</dbReference>
<organism evidence="3 4">
    <name type="scientific">Polyangium fumosum</name>
    <dbReference type="NCBI Taxonomy" id="889272"/>
    <lineage>
        <taxon>Bacteria</taxon>
        <taxon>Pseudomonadati</taxon>
        <taxon>Myxococcota</taxon>
        <taxon>Polyangia</taxon>
        <taxon>Polyangiales</taxon>
        <taxon>Polyangiaceae</taxon>
        <taxon>Polyangium</taxon>
    </lineage>
</organism>
<dbReference type="RefSeq" id="WP_136928339.1">
    <property type="nucleotide sequence ID" value="NZ_SSMQ01000006.1"/>
</dbReference>
<evidence type="ECO:0000313" key="4">
    <source>
        <dbReference type="Proteomes" id="UP000309215"/>
    </source>
</evidence>
<dbReference type="OrthoDB" id="9784270at2"/>
<dbReference type="EMBL" id="SSMQ01000006">
    <property type="protein sequence ID" value="TKD10375.1"/>
    <property type="molecule type" value="Genomic_DNA"/>
</dbReference>
<comment type="caution">
    <text evidence="3">The sequence shown here is derived from an EMBL/GenBank/DDBJ whole genome shotgun (WGS) entry which is preliminary data.</text>
</comment>
<dbReference type="Proteomes" id="UP000309215">
    <property type="component" value="Unassembled WGS sequence"/>
</dbReference>
<accession>A0A4U1JGD9</accession>
<protein>
    <submittedName>
        <fullName evidence="3">SpoVR family protein</fullName>
    </submittedName>
</protein>
<dbReference type="InterPro" id="IPR056174">
    <property type="entry name" value="SpoVR_N"/>
</dbReference>
<dbReference type="PANTHER" id="PTHR30029:SF2">
    <property type="entry name" value="STAGE V SPORULATION PROTEIN R"/>
    <property type="match status" value="1"/>
</dbReference>
<dbReference type="PANTHER" id="PTHR30029">
    <property type="entry name" value="STAGE V SPORULATION PROTEIN R"/>
    <property type="match status" value="1"/>
</dbReference>
<feature type="domain" description="SpoVR-like C-terminal" evidence="2">
    <location>
        <begin position="447"/>
        <end position="496"/>
    </location>
</feature>
<dbReference type="InterPro" id="IPR057008">
    <property type="entry name" value="SpoVR-like_C"/>
</dbReference>
<evidence type="ECO:0000259" key="1">
    <source>
        <dbReference type="Pfam" id="PF04293"/>
    </source>
</evidence>
<reference evidence="3 4" key="1">
    <citation type="submission" date="2019-04" db="EMBL/GenBank/DDBJ databases">
        <authorList>
            <person name="Li Y."/>
            <person name="Wang J."/>
        </authorList>
    </citation>
    <scope>NUCLEOTIDE SEQUENCE [LARGE SCALE GENOMIC DNA]</scope>
    <source>
        <strain evidence="3 4">DSM 14668</strain>
    </source>
</reference>
<gene>
    <name evidence="3" type="ORF">E8A74_07965</name>
</gene>
<dbReference type="AlphaFoldDB" id="A0A4U1JGD9"/>
<keyword evidence="4" id="KW-1185">Reference proteome</keyword>
<dbReference type="Pfam" id="PF04293">
    <property type="entry name" value="SpoVR"/>
    <property type="match status" value="1"/>
</dbReference>
<evidence type="ECO:0000259" key="2">
    <source>
        <dbReference type="Pfam" id="PF24755"/>
    </source>
</evidence>